<sequence>MLSRPILGQFLCAATLVACALPGHAATWTFAYQGFHHSVTGAFIPDRKLTGSFAAHDSDGDGAIVRAEVLSFMLEGYDFVACESQSNAYWHCGMESFSYAAGVLSFSAGQGGSDPEGWVGGGHYYISGDREFGFSYRPGSFDEWAYSWTPETTFTISAVPAPAAWALFLAGLPVSAGAACMARRAQRRAATFRLSGAGASV</sequence>
<keyword evidence="4" id="KW-1185">Reference proteome</keyword>
<feature type="chain" id="PRO_5020862487" description="PEP-CTERM sorting domain-containing protein" evidence="2">
    <location>
        <begin position="26"/>
        <end position="201"/>
    </location>
</feature>
<protein>
    <recommendedName>
        <fullName evidence="5">PEP-CTERM sorting domain-containing protein</fullName>
    </recommendedName>
</protein>
<evidence type="ECO:0000313" key="3">
    <source>
        <dbReference type="EMBL" id="QBE62343.1"/>
    </source>
</evidence>
<evidence type="ECO:0000256" key="2">
    <source>
        <dbReference type="SAM" id="SignalP"/>
    </source>
</evidence>
<evidence type="ECO:0000256" key="1">
    <source>
        <dbReference type="SAM" id="Phobius"/>
    </source>
</evidence>
<proteinExistence type="predicted"/>
<keyword evidence="1" id="KW-1133">Transmembrane helix</keyword>
<gene>
    <name evidence="3" type="ORF">EWM63_04560</name>
</gene>
<evidence type="ECO:0000313" key="4">
    <source>
        <dbReference type="Proteomes" id="UP000290637"/>
    </source>
</evidence>
<reference evidence="3 4" key="1">
    <citation type="submission" date="2019-02" db="EMBL/GenBank/DDBJ databases">
        <title>Draft Genome Sequences of Six Type Strains of the Genus Massilia.</title>
        <authorList>
            <person name="Miess H."/>
            <person name="Frediansyhah A."/>
            <person name="Gross H."/>
        </authorList>
    </citation>
    <scope>NUCLEOTIDE SEQUENCE [LARGE SCALE GENOMIC DNA]</scope>
    <source>
        <strain evidence="3 4">DSM 17473</strain>
    </source>
</reference>
<dbReference type="AlphaFoldDB" id="A0A4V0Z363"/>
<dbReference type="OrthoDB" id="8708394at2"/>
<evidence type="ECO:0008006" key="5">
    <source>
        <dbReference type="Google" id="ProtNLM"/>
    </source>
</evidence>
<keyword evidence="1" id="KW-0472">Membrane</keyword>
<organism evidence="3 4">
    <name type="scientific">Pseudoduganella lutea</name>
    <dbReference type="NCBI Taxonomy" id="321985"/>
    <lineage>
        <taxon>Bacteria</taxon>
        <taxon>Pseudomonadati</taxon>
        <taxon>Pseudomonadota</taxon>
        <taxon>Betaproteobacteria</taxon>
        <taxon>Burkholderiales</taxon>
        <taxon>Oxalobacteraceae</taxon>
        <taxon>Telluria group</taxon>
        <taxon>Pseudoduganella</taxon>
    </lineage>
</organism>
<dbReference type="KEGG" id="plue:EWM63_04560"/>
<dbReference type="EMBL" id="CP035913">
    <property type="protein sequence ID" value="QBE62343.1"/>
    <property type="molecule type" value="Genomic_DNA"/>
</dbReference>
<accession>A0A4V0Z363</accession>
<keyword evidence="1" id="KW-0812">Transmembrane</keyword>
<dbReference type="PROSITE" id="PS51257">
    <property type="entry name" value="PROKAR_LIPOPROTEIN"/>
    <property type="match status" value="1"/>
</dbReference>
<keyword evidence="2" id="KW-0732">Signal</keyword>
<dbReference type="Proteomes" id="UP000290637">
    <property type="component" value="Chromosome"/>
</dbReference>
<name>A0A4V0Z363_9BURK</name>
<dbReference type="RefSeq" id="WP_130185478.1">
    <property type="nucleotide sequence ID" value="NZ_CP035913.1"/>
</dbReference>
<feature type="transmembrane region" description="Helical" evidence="1">
    <location>
        <begin position="163"/>
        <end position="182"/>
    </location>
</feature>
<feature type="signal peptide" evidence="2">
    <location>
        <begin position="1"/>
        <end position="25"/>
    </location>
</feature>